<evidence type="ECO:0000313" key="1">
    <source>
        <dbReference type="EMBL" id="GAA55187.1"/>
    </source>
</evidence>
<reference evidence="1" key="1">
    <citation type="journal article" date="2011" name="Genome Biol.">
        <title>The draft genome of the carcinogenic human liver fluke Clonorchis sinensis.</title>
        <authorList>
            <person name="Wang X."/>
            <person name="Chen W."/>
            <person name="Huang Y."/>
            <person name="Sun J."/>
            <person name="Men J."/>
            <person name="Liu H."/>
            <person name="Luo F."/>
            <person name="Guo L."/>
            <person name="Lv X."/>
            <person name="Deng C."/>
            <person name="Zhou C."/>
            <person name="Fan Y."/>
            <person name="Li X."/>
            <person name="Huang L."/>
            <person name="Hu Y."/>
            <person name="Liang C."/>
            <person name="Hu X."/>
            <person name="Xu J."/>
            <person name="Yu X."/>
        </authorList>
    </citation>
    <scope>NUCLEOTIDE SEQUENCE [LARGE SCALE GENOMIC DNA]</scope>
    <source>
        <strain evidence="1">Henan</strain>
    </source>
</reference>
<accession>G7YQF7</accession>
<sequence>MTPLREFPDKQQPESKHSSYLNRYLHNFLDVMLGKTQPEFIAHGTKFCNVYSSDNRLAIEARFEDLLSQTFDLTASSNKTVDRLTSDQVNIRYQFQSSKTKDDRLISRLGKPSLGQTFVSKFANNFTATIFPPIQANRNTPETVHGLGGFQGLKEKNFLVCGGKRRGWKFLEEWYSTTKTVNVHIELDFTSSFNGPRSEPEYSKRACYRINKLRNEKHLGNTSTKATQTQRDKMHVNTNNAFLNGFKKRTPNLLLNYHSPSNGEEILKPDCRNRQIEYQPSTQPQIARVRCLVVGVDPLKPRTNDFTSVGIETFTIQLPSSEKRATIRFYQRKPEGAALPDAWSSICAIPRYGVDDLFRVPVDISCSEANDIRVAVSFLSNKIKKSFSCTTLSVPTCHGTRKNYEGRDTARFPKPRQGNSRGRFWIRTTDLPQLPFDNAVGSNSEATDCAAPGRLVFQLLRYSRYRDARKDVIYYCAYLMSPKNGKVGLGLSKNFQQPQECQVRANCAEKSDTRKSLSCLLRGRHELSDGCRCLTGETIQPLAHRYGMADLADVGN</sequence>
<name>G7YQF7_CLOSI</name>
<reference key="2">
    <citation type="submission" date="2011-10" db="EMBL/GenBank/DDBJ databases">
        <title>The genome and transcriptome sequence of Clonorchis sinensis provide insights into the carcinogenic liver fluke.</title>
        <authorList>
            <person name="Wang X."/>
            <person name="Huang Y."/>
            <person name="Chen W."/>
            <person name="Liu H."/>
            <person name="Guo L."/>
            <person name="Chen Y."/>
            <person name="Luo F."/>
            <person name="Zhou W."/>
            <person name="Sun J."/>
            <person name="Mao Q."/>
            <person name="Liang P."/>
            <person name="Zhou C."/>
            <person name="Tian Y."/>
            <person name="Men J."/>
            <person name="Lv X."/>
            <person name="Huang L."/>
            <person name="Zhou J."/>
            <person name="Hu Y."/>
            <person name="Li R."/>
            <person name="Zhang F."/>
            <person name="Lei H."/>
            <person name="Li X."/>
            <person name="Hu X."/>
            <person name="Liang C."/>
            <person name="Xu J."/>
            <person name="Wu Z."/>
            <person name="Yu X."/>
        </authorList>
    </citation>
    <scope>NUCLEOTIDE SEQUENCE</scope>
    <source>
        <strain>Henan</strain>
    </source>
</reference>
<proteinExistence type="predicted"/>
<organism evidence="1 2">
    <name type="scientific">Clonorchis sinensis</name>
    <name type="common">Chinese liver fluke</name>
    <dbReference type="NCBI Taxonomy" id="79923"/>
    <lineage>
        <taxon>Eukaryota</taxon>
        <taxon>Metazoa</taxon>
        <taxon>Spiralia</taxon>
        <taxon>Lophotrochozoa</taxon>
        <taxon>Platyhelminthes</taxon>
        <taxon>Trematoda</taxon>
        <taxon>Digenea</taxon>
        <taxon>Opisthorchiida</taxon>
        <taxon>Opisthorchiata</taxon>
        <taxon>Opisthorchiidae</taxon>
        <taxon>Clonorchis</taxon>
    </lineage>
</organism>
<protein>
    <submittedName>
        <fullName evidence="1">Uncharacterized protein</fullName>
    </submittedName>
</protein>
<evidence type="ECO:0000313" key="2">
    <source>
        <dbReference type="Proteomes" id="UP000008909"/>
    </source>
</evidence>
<dbReference type="AlphaFoldDB" id="G7YQF7"/>
<dbReference type="EMBL" id="DF143974">
    <property type="protein sequence ID" value="GAA55187.1"/>
    <property type="molecule type" value="Genomic_DNA"/>
</dbReference>
<gene>
    <name evidence="1" type="ORF">CLF_107106</name>
</gene>
<dbReference type="Proteomes" id="UP000008909">
    <property type="component" value="Unassembled WGS sequence"/>
</dbReference>
<keyword evidence="2" id="KW-1185">Reference proteome</keyword>